<keyword evidence="4" id="KW-1185">Reference proteome</keyword>
<dbReference type="Gene3D" id="2.40.160.20">
    <property type="match status" value="1"/>
</dbReference>
<feature type="domain" description="Outer membrane protein beta-barrel" evidence="2">
    <location>
        <begin position="21"/>
        <end position="176"/>
    </location>
</feature>
<evidence type="ECO:0000313" key="4">
    <source>
        <dbReference type="Proteomes" id="UP000552241"/>
    </source>
</evidence>
<gene>
    <name evidence="3" type="ORF">HU137_08055</name>
</gene>
<accession>A0A838ZJA2</accession>
<proteinExistence type="predicted"/>
<feature type="signal peptide" evidence="1">
    <location>
        <begin position="1"/>
        <end position="21"/>
    </location>
</feature>
<dbReference type="RefSeq" id="WP_182043263.1">
    <property type="nucleotide sequence ID" value="NZ_JACDZE010000001.1"/>
</dbReference>
<feature type="chain" id="PRO_5032390826" evidence="1">
    <location>
        <begin position="22"/>
        <end position="201"/>
    </location>
</feature>
<protein>
    <submittedName>
        <fullName evidence="3">PorT family protein</fullName>
    </submittedName>
</protein>
<sequence>MIKKFVLTALICLAFAEIGQAQIRFGVRASGSMTNITDVHANSRSRGGFQVAALGLIPITNNDILFFQPEVNYSAQGEFDEHDRPEGREKQKIFVSNINVPLNMKLYFTDSSSEFFAIAGPYFGFNIGHKTDEMGYSTEADDNEYSGFDFGATAGIGFSLDRQFEASLRYSYGFVDQITNDALDNSNHTSILNLGVSYFFN</sequence>
<evidence type="ECO:0000256" key="1">
    <source>
        <dbReference type="SAM" id="SignalP"/>
    </source>
</evidence>
<keyword evidence="1" id="KW-0732">Signal</keyword>
<organism evidence="3 4">
    <name type="scientific">Moheibacter lacus</name>
    <dbReference type="NCBI Taxonomy" id="2745851"/>
    <lineage>
        <taxon>Bacteria</taxon>
        <taxon>Pseudomonadati</taxon>
        <taxon>Bacteroidota</taxon>
        <taxon>Flavobacteriia</taxon>
        <taxon>Flavobacteriales</taxon>
        <taxon>Weeksellaceae</taxon>
        <taxon>Moheibacter</taxon>
    </lineage>
</organism>
<dbReference type="AlphaFoldDB" id="A0A838ZJA2"/>
<dbReference type="EMBL" id="JACDZE010000001">
    <property type="protein sequence ID" value="MBA5629721.1"/>
    <property type="molecule type" value="Genomic_DNA"/>
</dbReference>
<dbReference type="InterPro" id="IPR025665">
    <property type="entry name" value="Beta-barrel_OMP_2"/>
</dbReference>
<dbReference type="Proteomes" id="UP000552241">
    <property type="component" value="Unassembled WGS sequence"/>
</dbReference>
<dbReference type="Pfam" id="PF13568">
    <property type="entry name" value="OMP_b-brl_2"/>
    <property type="match status" value="1"/>
</dbReference>
<comment type="caution">
    <text evidence="3">The sequence shown here is derived from an EMBL/GenBank/DDBJ whole genome shotgun (WGS) entry which is preliminary data.</text>
</comment>
<reference evidence="3 4" key="1">
    <citation type="submission" date="2020-07" db="EMBL/GenBank/DDBJ databases">
        <title>Moheibacter lacus sp. nov., a member of the family Flavobacteriaceae isolated from freshwater lake sediment.</title>
        <authorList>
            <person name="Liu Y."/>
        </authorList>
    </citation>
    <scope>NUCLEOTIDE SEQUENCE [LARGE SCALE GENOMIC DNA]</scope>
    <source>
        <strain evidence="3 4">BDHS18</strain>
    </source>
</reference>
<evidence type="ECO:0000313" key="3">
    <source>
        <dbReference type="EMBL" id="MBA5629721.1"/>
    </source>
</evidence>
<name>A0A838ZJA2_9FLAO</name>
<evidence type="ECO:0000259" key="2">
    <source>
        <dbReference type="Pfam" id="PF13568"/>
    </source>
</evidence>